<dbReference type="EMBL" id="VTUX01000001">
    <property type="protein sequence ID" value="KAA1193988.1"/>
    <property type="molecule type" value="Genomic_DNA"/>
</dbReference>
<feature type="domain" description="MsrB" evidence="5">
    <location>
        <begin position="60"/>
        <end position="181"/>
    </location>
</feature>
<dbReference type="InterPro" id="IPR028427">
    <property type="entry name" value="Met_Sox_Rdtase_MsrB"/>
</dbReference>
<keyword evidence="2 6" id="KW-0560">Oxidoreductase</keyword>
<dbReference type="Gene3D" id="2.170.150.20">
    <property type="entry name" value="Peptide methionine sulfoxide reductase"/>
    <property type="match status" value="1"/>
</dbReference>
<dbReference type="AlphaFoldDB" id="A0A5B0X5Z7"/>
<organism evidence="6 7">
    <name type="scientific">Pseudohalioglobus sediminis</name>
    <dbReference type="NCBI Taxonomy" id="2606449"/>
    <lineage>
        <taxon>Bacteria</taxon>
        <taxon>Pseudomonadati</taxon>
        <taxon>Pseudomonadota</taxon>
        <taxon>Gammaproteobacteria</taxon>
        <taxon>Cellvibrionales</taxon>
        <taxon>Halieaceae</taxon>
        <taxon>Pseudohalioglobus</taxon>
    </lineage>
</organism>
<feature type="signal peptide" evidence="4">
    <location>
        <begin position="1"/>
        <end position="24"/>
    </location>
</feature>
<dbReference type="PANTHER" id="PTHR10173:SF57">
    <property type="entry name" value="PEPTIDE-METHIONINE (R)-S-OXIDE REDUCTASE"/>
    <property type="match status" value="1"/>
</dbReference>
<dbReference type="PROSITE" id="PS51790">
    <property type="entry name" value="MSRB"/>
    <property type="match status" value="1"/>
</dbReference>
<dbReference type="GO" id="GO:0030091">
    <property type="term" value="P:protein repair"/>
    <property type="evidence" value="ECO:0007669"/>
    <property type="project" value="InterPro"/>
</dbReference>
<evidence type="ECO:0000256" key="3">
    <source>
        <dbReference type="ARBA" id="ARBA00048488"/>
    </source>
</evidence>
<name>A0A5B0X5Z7_9GAMM</name>
<sequence>MNRRSLICGLLTLPFALTLRPAQSARLTPDDIKRMQQEWTALLPAGFSPPEPADAVQRSEDEWRQQLSQQAFHVLRDEGTERSHTSPLNDEKRDGVYVCAGCDLPLFSSEMKYESGTGWPSFFTHIPGALGTKADFKLIWPRTEYHCLRCGGHQGHVFKDGPAPTNERWCNNGVALKFLPSA</sequence>
<reference evidence="6 7" key="1">
    <citation type="submission" date="2019-09" db="EMBL/GenBank/DDBJ databases">
        <authorList>
            <person name="Chen X.-Y."/>
        </authorList>
    </citation>
    <scope>NUCLEOTIDE SEQUENCE [LARGE SCALE GENOMIC DNA]</scope>
    <source>
        <strain evidence="6 7">NY5</strain>
    </source>
</reference>
<gene>
    <name evidence="6" type="primary">msrB</name>
    <name evidence="6" type="ORF">F0M18_00650</name>
</gene>
<dbReference type="NCBIfam" id="TIGR00357">
    <property type="entry name" value="peptide-methionine (R)-S-oxide reductase MsrB"/>
    <property type="match status" value="1"/>
</dbReference>
<dbReference type="GO" id="GO:0033743">
    <property type="term" value="F:peptide-methionine (R)-S-oxide reductase activity"/>
    <property type="evidence" value="ECO:0007669"/>
    <property type="project" value="UniProtKB-EC"/>
</dbReference>
<keyword evidence="4" id="KW-0732">Signal</keyword>
<dbReference type="Pfam" id="PF01641">
    <property type="entry name" value="SelR"/>
    <property type="match status" value="1"/>
</dbReference>
<dbReference type="SUPFAM" id="SSF51316">
    <property type="entry name" value="Mss4-like"/>
    <property type="match status" value="1"/>
</dbReference>
<dbReference type="GO" id="GO:0005737">
    <property type="term" value="C:cytoplasm"/>
    <property type="evidence" value="ECO:0007669"/>
    <property type="project" value="TreeGrafter"/>
</dbReference>
<evidence type="ECO:0000313" key="6">
    <source>
        <dbReference type="EMBL" id="KAA1193988.1"/>
    </source>
</evidence>
<comment type="catalytic activity">
    <reaction evidence="3">
        <text>L-methionyl-[protein] + [thioredoxin]-disulfide + H2O = L-methionyl-(R)-S-oxide-[protein] + [thioredoxin]-dithiol</text>
        <dbReference type="Rhea" id="RHEA:24164"/>
        <dbReference type="Rhea" id="RHEA-COMP:10698"/>
        <dbReference type="Rhea" id="RHEA-COMP:10700"/>
        <dbReference type="Rhea" id="RHEA-COMP:12313"/>
        <dbReference type="Rhea" id="RHEA-COMP:12314"/>
        <dbReference type="ChEBI" id="CHEBI:15377"/>
        <dbReference type="ChEBI" id="CHEBI:16044"/>
        <dbReference type="ChEBI" id="CHEBI:29950"/>
        <dbReference type="ChEBI" id="CHEBI:45764"/>
        <dbReference type="ChEBI" id="CHEBI:50058"/>
        <dbReference type="EC" id="1.8.4.12"/>
    </reaction>
</comment>
<accession>A0A5B0X5Z7</accession>
<evidence type="ECO:0000256" key="4">
    <source>
        <dbReference type="SAM" id="SignalP"/>
    </source>
</evidence>
<comment type="caution">
    <text evidence="6">The sequence shown here is derived from an EMBL/GenBank/DDBJ whole genome shotgun (WGS) entry which is preliminary data.</text>
</comment>
<dbReference type="InterPro" id="IPR002579">
    <property type="entry name" value="Met_Sox_Rdtase_MsrB_dom"/>
</dbReference>
<dbReference type="RefSeq" id="WP_149609457.1">
    <property type="nucleotide sequence ID" value="NZ_VTUX01000001.1"/>
</dbReference>
<dbReference type="InterPro" id="IPR011057">
    <property type="entry name" value="Mss4-like_sf"/>
</dbReference>
<evidence type="ECO:0000259" key="5">
    <source>
        <dbReference type="PROSITE" id="PS51790"/>
    </source>
</evidence>
<protein>
    <recommendedName>
        <fullName evidence="1">peptide-methionine (R)-S-oxide reductase</fullName>
        <ecNumber evidence="1">1.8.4.12</ecNumber>
    </recommendedName>
</protein>
<evidence type="ECO:0000256" key="1">
    <source>
        <dbReference type="ARBA" id="ARBA00012499"/>
    </source>
</evidence>
<feature type="chain" id="PRO_5022916364" description="peptide-methionine (R)-S-oxide reductase" evidence="4">
    <location>
        <begin position="25"/>
        <end position="182"/>
    </location>
</feature>
<evidence type="ECO:0000313" key="7">
    <source>
        <dbReference type="Proteomes" id="UP000323708"/>
    </source>
</evidence>
<dbReference type="GO" id="GO:0006979">
    <property type="term" value="P:response to oxidative stress"/>
    <property type="evidence" value="ECO:0007669"/>
    <property type="project" value="InterPro"/>
</dbReference>
<evidence type="ECO:0000256" key="2">
    <source>
        <dbReference type="ARBA" id="ARBA00023002"/>
    </source>
</evidence>
<keyword evidence="7" id="KW-1185">Reference proteome</keyword>
<proteinExistence type="predicted"/>
<dbReference type="PANTHER" id="PTHR10173">
    <property type="entry name" value="METHIONINE SULFOXIDE REDUCTASE"/>
    <property type="match status" value="1"/>
</dbReference>
<dbReference type="Proteomes" id="UP000323708">
    <property type="component" value="Unassembled WGS sequence"/>
</dbReference>
<dbReference type="EC" id="1.8.4.12" evidence="1"/>